<feature type="compositionally biased region" description="Basic and acidic residues" evidence="6">
    <location>
        <begin position="365"/>
        <end position="377"/>
    </location>
</feature>
<evidence type="ECO:0000256" key="2">
    <source>
        <dbReference type="ARBA" id="ARBA00022853"/>
    </source>
</evidence>
<feature type="compositionally biased region" description="Basic and acidic residues" evidence="6">
    <location>
        <begin position="554"/>
        <end position="570"/>
    </location>
</feature>
<feature type="compositionally biased region" description="Acidic residues" evidence="6">
    <location>
        <begin position="747"/>
        <end position="757"/>
    </location>
</feature>
<evidence type="ECO:0000313" key="8">
    <source>
        <dbReference type="EMBL" id="CAE6203758.1"/>
    </source>
</evidence>
<feature type="compositionally biased region" description="Basic and acidic residues" evidence="6">
    <location>
        <begin position="530"/>
        <end position="542"/>
    </location>
</feature>
<evidence type="ECO:0000256" key="4">
    <source>
        <dbReference type="ARBA" id="ARBA00023163"/>
    </source>
</evidence>
<keyword evidence="9" id="KW-1185">Reference proteome</keyword>
<dbReference type="GO" id="GO:0000124">
    <property type="term" value="C:SAGA complex"/>
    <property type="evidence" value="ECO:0007669"/>
    <property type="project" value="InterPro"/>
</dbReference>
<dbReference type="Pfam" id="PF14392">
    <property type="entry name" value="zf-CCHC_4"/>
    <property type="match status" value="1"/>
</dbReference>
<dbReference type="GO" id="GO:0006325">
    <property type="term" value="P:chromatin organization"/>
    <property type="evidence" value="ECO:0007669"/>
    <property type="project" value="UniProtKB-KW"/>
</dbReference>
<dbReference type="InterPro" id="IPR010750">
    <property type="entry name" value="SGF29_tudor-like_dom"/>
</dbReference>
<dbReference type="FunFam" id="2.30.30.140:FF:000052">
    <property type="entry name" value="SAGA-associated factor 29 isoform X6"/>
    <property type="match status" value="1"/>
</dbReference>
<dbReference type="GO" id="GO:0009651">
    <property type="term" value="P:response to salt stress"/>
    <property type="evidence" value="ECO:0007669"/>
    <property type="project" value="UniProtKB-ARBA"/>
</dbReference>
<evidence type="ECO:0000313" key="9">
    <source>
        <dbReference type="Proteomes" id="UP000682877"/>
    </source>
</evidence>
<keyword evidence="5" id="KW-0539">Nucleus</keyword>
<feature type="region of interest" description="Disordered" evidence="6">
    <location>
        <begin position="342"/>
        <end position="612"/>
    </location>
</feature>
<evidence type="ECO:0000256" key="1">
    <source>
        <dbReference type="ARBA" id="ARBA00004123"/>
    </source>
</evidence>
<evidence type="ECO:0000256" key="3">
    <source>
        <dbReference type="ARBA" id="ARBA00023015"/>
    </source>
</evidence>
<dbReference type="GO" id="GO:0005634">
    <property type="term" value="C:nucleus"/>
    <property type="evidence" value="ECO:0007669"/>
    <property type="project" value="UniProtKB-SubCell"/>
</dbReference>
<dbReference type="PANTHER" id="PTHR21539:SF0">
    <property type="entry name" value="SAGA-ASSOCIATED FACTOR 29"/>
    <property type="match status" value="1"/>
</dbReference>
<evidence type="ECO:0000256" key="5">
    <source>
        <dbReference type="ARBA" id="ARBA00023242"/>
    </source>
</evidence>
<feature type="compositionally biased region" description="Polar residues" evidence="6">
    <location>
        <begin position="603"/>
        <end position="612"/>
    </location>
</feature>
<dbReference type="PROSITE" id="PS51518">
    <property type="entry name" value="SGF29_C"/>
    <property type="match status" value="1"/>
</dbReference>
<feature type="compositionally biased region" description="Basic residues" evidence="6">
    <location>
        <begin position="520"/>
        <end position="529"/>
    </location>
</feature>
<evidence type="ECO:0000256" key="6">
    <source>
        <dbReference type="SAM" id="MobiDB-lite"/>
    </source>
</evidence>
<dbReference type="PANTHER" id="PTHR21539">
    <property type="entry name" value="SAGA-ASSOCIATED FACTOR 29"/>
    <property type="match status" value="1"/>
</dbReference>
<dbReference type="Gene3D" id="2.30.30.140">
    <property type="match status" value="2"/>
</dbReference>
<feature type="compositionally biased region" description="Polar residues" evidence="6">
    <location>
        <begin position="404"/>
        <end position="419"/>
    </location>
</feature>
<feature type="region of interest" description="Disordered" evidence="6">
    <location>
        <begin position="744"/>
        <end position="842"/>
    </location>
</feature>
<dbReference type="InterPro" id="IPR025836">
    <property type="entry name" value="Zn_knuckle_CX2CX4HX4C"/>
</dbReference>
<feature type="region of interest" description="Disordered" evidence="6">
    <location>
        <begin position="855"/>
        <end position="922"/>
    </location>
</feature>
<sequence length="922" mass="102812">MSSPDIVGILENTKELDRLRKEQEEVLVEINKMHKKLQASPEIVEKPGDISLAKLKNLYIQAKELSENEVTVSNILLTQLDLLLPYGPTGQQRRKLGVAEGNDQKRKRMKVDSDVIRLSPSMRNQIEAYASLKGEQVAARVTAESAEKDEWFVVKVIHFDRETKEVEVLDEEPGDDEEGSGQRTYKLPMSCILPFPKRNDPSNTQEFSMGKHVLAVYPGTTALYKATVVSTPRKRKSDEYLLEFDDDEENGALPQRTVPFHKVVALPEEAFRGIGEAIGTVSEVDVAEARVLVAVNVTKPLKFKKRVLTDNGEEVMVSLTYEKLFRYCFTCFMISHEERDCPHLSESQKQLNKDRRGGTLTNGSRRFDEDRDTAGRRERLHRAGGRGREERQGSARGPVHRSTSELSSRATIPPSSSNPPVHRHVRRNLNLTEESPRPEVSRNPVWQRIGVAADKIQQRARESSIQSSSGSRKKPDDVPQKFKDLRRRSDSHRNSSRRRESPLRIRSPTREEPSLENWRSSRRPPRHQSSRSDRNLSAHRDFPSGCGTTPAVMEKGKGKLVEVEEERVLGADEDEMEDANPVPKDFEFGSGSGAGVGNEPAVTPSTHPQEVSTLPGSLVAIPAEAVGLDTILDEAAEDINEEEGWVDEDDGLVDWAEDDTGLSDWAEDDTLVRVPEENMEDRLEFQCTQGGESIPSDWENLADEEADNEKEITEEDLRLMQELENEMILDGLLDNDDLLGEEMLAGDNDEMLGDDESQERTISEAIVPISHQRVEVPATSQSPSSKRLRSPVREKTSPRRSSRLAGSGSGGPDIGLIGPFVQDGMTEPNNPETKKAFIPQSPKLFTAASRKLKLFGPKLSPKKRSAPLASGTSGAVPPRPDTNIPHQEEVTIKINKGKKKEAKAKKPKEGEEESPISPKPPT</sequence>
<keyword evidence="2" id="KW-0156">Chromatin regulator</keyword>
<gene>
    <name evidence="8" type="ORF">AARE701A_LOCUS20008</name>
</gene>
<comment type="subcellular location">
    <subcellularLocation>
        <location evidence="1">Nucleus</location>
    </subcellularLocation>
</comment>
<dbReference type="FunFam" id="2.30.30.140:FF:000061">
    <property type="entry name" value="SAGA-associated factor 29 isoform X6"/>
    <property type="match status" value="1"/>
</dbReference>
<feature type="domain" description="SGF29 C-terminal" evidence="7">
    <location>
        <begin position="127"/>
        <end position="272"/>
    </location>
</feature>
<dbReference type="CDD" id="cd20394">
    <property type="entry name" value="Tudor_SGF29_rpt2"/>
    <property type="match status" value="1"/>
</dbReference>
<dbReference type="InterPro" id="IPR037802">
    <property type="entry name" value="SGF29"/>
</dbReference>
<dbReference type="AlphaFoldDB" id="A0A8S2B0E9"/>
<keyword evidence="3" id="KW-0805">Transcription regulation</keyword>
<dbReference type="InterPro" id="IPR047287">
    <property type="entry name" value="Tudor_SGF29_rpt2"/>
</dbReference>
<dbReference type="Proteomes" id="UP000682877">
    <property type="component" value="Chromosome 7"/>
</dbReference>
<dbReference type="Pfam" id="PF07039">
    <property type="entry name" value="SGF29_Tudor"/>
    <property type="match status" value="1"/>
</dbReference>
<keyword evidence="4" id="KW-0804">Transcription</keyword>
<feature type="compositionally biased region" description="Basic and acidic residues" evidence="6">
    <location>
        <begin position="473"/>
        <end position="513"/>
    </location>
</feature>
<name>A0A8S2B0E9_ARAAE</name>
<protein>
    <recommendedName>
        <fullName evidence="7">SGF29 C-terminal domain-containing protein</fullName>
    </recommendedName>
</protein>
<accession>A0A8S2B0E9</accession>
<dbReference type="CDD" id="cd20393">
    <property type="entry name" value="Tudor_SGF29_rpt1"/>
    <property type="match status" value="1"/>
</dbReference>
<organism evidence="8 9">
    <name type="scientific">Arabidopsis arenosa</name>
    <name type="common">Sand rock-cress</name>
    <name type="synonym">Cardaminopsis arenosa</name>
    <dbReference type="NCBI Taxonomy" id="38785"/>
    <lineage>
        <taxon>Eukaryota</taxon>
        <taxon>Viridiplantae</taxon>
        <taxon>Streptophyta</taxon>
        <taxon>Embryophyta</taxon>
        <taxon>Tracheophyta</taxon>
        <taxon>Spermatophyta</taxon>
        <taxon>Magnoliopsida</taxon>
        <taxon>eudicotyledons</taxon>
        <taxon>Gunneridae</taxon>
        <taxon>Pentapetalae</taxon>
        <taxon>rosids</taxon>
        <taxon>malvids</taxon>
        <taxon>Brassicales</taxon>
        <taxon>Brassicaceae</taxon>
        <taxon>Camelineae</taxon>
        <taxon>Arabidopsis</taxon>
    </lineage>
</organism>
<feature type="compositionally biased region" description="Basic residues" evidence="6">
    <location>
        <begin position="895"/>
        <end position="906"/>
    </location>
</feature>
<proteinExistence type="predicted"/>
<dbReference type="EMBL" id="LR999457">
    <property type="protein sequence ID" value="CAE6203758.1"/>
    <property type="molecule type" value="Genomic_DNA"/>
</dbReference>
<dbReference type="InterPro" id="IPR047288">
    <property type="entry name" value="Tudor_SGF29_rpt1"/>
</dbReference>
<reference evidence="8" key="1">
    <citation type="submission" date="2021-01" db="EMBL/GenBank/DDBJ databases">
        <authorList>
            <person name="Bezrukov I."/>
        </authorList>
    </citation>
    <scope>NUCLEOTIDE SEQUENCE</scope>
</reference>
<evidence type="ECO:0000259" key="7">
    <source>
        <dbReference type="PROSITE" id="PS51518"/>
    </source>
</evidence>